<keyword evidence="3" id="KW-1185">Reference proteome</keyword>
<name>A0A2G9UDA9_TELCI</name>
<dbReference type="InterPro" id="IPR043502">
    <property type="entry name" value="DNA/RNA_pol_sf"/>
</dbReference>
<dbReference type="SUPFAM" id="SSF56672">
    <property type="entry name" value="DNA/RNA polymerases"/>
    <property type="match status" value="1"/>
</dbReference>
<evidence type="ECO:0000259" key="1">
    <source>
        <dbReference type="PROSITE" id="PS50878"/>
    </source>
</evidence>
<dbReference type="Proteomes" id="UP000230423">
    <property type="component" value="Unassembled WGS sequence"/>
</dbReference>
<evidence type="ECO:0000313" key="2">
    <source>
        <dbReference type="EMBL" id="PIO68201.1"/>
    </source>
</evidence>
<sequence>MLQLDWDDKGINIDGKKLSNLHFADDIVLISQRQEELQQTVKEVNEVSIVIGLTMKRTKTMVIRNEWAYAPSIVLEGSPLPDTDCYVYLGRVISMDNNLRAEVMRRKKCACCLFDV</sequence>
<dbReference type="PANTHER" id="PTHR47027:SF20">
    <property type="entry name" value="REVERSE TRANSCRIPTASE-LIKE PROTEIN WITH RNA-DIRECTED DNA POLYMERASE DOMAIN"/>
    <property type="match status" value="1"/>
</dbReference>
<organism evidence="2 3">
    <name type="scientific">Teladorsagia circumcincta</name>
    <name type="common">Brown stomach worm</name>
    <name type="synonym">Ostertagia circumcincta</name>
    <dbReference type="NCBI Taxonomy" id="45464"/>
    <lineage>
        <taxon>Eukaryota</taxon>
        <taxon>Metazoa</taxon>
        <taxon>Ecdysozoa</taxon>
        <taxon>Nematoda</taxon>
        <taxon>Chromadorea</taxon>
        <taxon>Rhabditida</taxon>
        <taxon>Rhabditina</taxon>
        <taxon>Rhabditomorpha</taxon>
        <taxon>Strongyloidea</taxon>
        <taxon>Trichostrongylidae</taxon>
        <taxon>Teladorsagia</taxon>
    </lineage>
</organism>
<proteinExistence type="predicted"/>
<dbReference type="EMBL" id="KZ347209">
    <property type="protein sequence ID" value="PIO68201.1"/>
    <property type="molecule type" value="Genomic_DNA"/>
</dbReference>
<reference evidence="2 3" key="1">
    <citation type="submission" date="2015-09" db="EMBL/GenBank/DDBJ databases">
        <title>Draft genome of the parasitic nematode Teladorsagia circumcincta isolate WARC Sus (inbred).</title>
        <authorList>
            <person name="Mitreva M."/>
        </authorList>
    </citation>
    <scope>NUCLEOTIDE SEQUENCE [LARGE SCALE GENOMIC DNA]</scope>
    <source>
        <strain evidence="2 3">S</strain>
    </source>
</reference>
<dbReference type="InterPro" id="IPR000477">
    <property type="entry name" value="RT_dom"/>
</dbReference>
<dbReference type="OrthoDB" id="5845933at2759"/>
<protein>
    <recommendedName>
        <fullName evidence="1">Reverse transcriptase domain-containing protein</fullName>
    </recommendedName>
</protein>
<dbReference type="PANTHER" id="PTHR47027">
    <property type="entry name" value="REVERSE TRANSCRIPTASE DOMAIN-CONTAINING PROTEIN"/>
    <property type="match status" value="1"/>
</dbReference>
<evidence type="ECO:0000313" key="3">
    <source>
        <dbReference type="Proteomes" id="UP000230423"/>
    </source>
</evidence>
<dbReference type="AlphaFoldDB" id="A0A2G9UDA9"/>
<accession>A0A2G9UDA9</accession>
<dbReference type="PROSITE" id="PS50878">
    <property type="entry name" value="RT_POL"/>
    <property type="match status" value="1"/>
</dbReference>
<gene>
    <name evidence="2" type="ORF">TELCIR_10025</name>
</gene>
<feature type="domain" description="Reverse transcriptase" evidence="1">
    <location>
        <begin position="1"/>
        <end position="93"/>
    </location>
</feature>